<dbReference type="PANTHER" id="PTHR42899:SF1">
    <property type="entry name" value="SPERMATOGENESIS-ASSOCIATED PROTEIN 20"/>
    <property type="match status" value="1"/>
</dbReference>
<dbReference type="GO" id="GO:0005975">
    <property type="term" value="P:carbohydrate metabolic process"/>
    <property type="evidence" value="ECO:0007669"/>
    <property type="project" value="InterPro"/>
</dbReference>
<name>A0A8K0SUP5_9HYPO</name>
<evidence type="ECO:0000313" key="4">
    <source>
        <dbReference type="Proteomes" id="UP000813444"/>
    </source>
</evidence>
<dbReference type="SUPFAM" id="SSF52833">
    <property type="entry name" value="Thioredoxin-like"/>
    <property type="match status" value="1"/>
</dbReference>
<proteinExistence type="predicted"/>
<dbReference type="Pfam" id="PF03190">
    <property type="entry name" value="Thioredox_DsbH"/>
    <property type="match status" value="1"/>
</dbReference>
<feature type="region of interest" description="Disordered" evidence="1">
    <location>
        <begin position="17"/>
        <end position="44"/>
    </location>
</feature>
<dbReference type="PIRSF" id="PIRSF006402">
    <property type="entry name" value="UCP006402_thioredoxin"/>
    <property type="match status" value="1"/>
</dbReference>
<accession>A0A8K0SUP5</accession>
<dbReference type="CDD" id="cd02955">
    <property type="entry name" value="SSP411"/>
    <property type="match status" value="1"/>
</dbReference>
<evidence type="ECO:0000313" key="3">
    <source>
        <dbReference type="EMBL" id="KAH7316706.1"/>
    </source>
</evidence>
<dbReference type="InterPro" id="IPR004879">
    <property type="entry name" value="Ssp411-like_TRX"/>
</dbReference>
<dbReference type="EMBL" id="JAGPNK010000008">
    <property type="protein sequence ID" value="KAH7316706.1"/>
    <property type="molecule type" value="Genomic_DNA"/>
</dbReference>
<dbReference type="GO" id="GO:0003824">
    <property type="term" value="F:catalytic activity"/>
    <property type="evidence" value="ECO:0007669"/>
    <property type="project" value="UniProtKB-ARBA"/>
</dbReference>
<dbReference type="PANTHER" id="PTHR42899">
    <property type="entry name" value="SPERMATOGENESIS-ASSOCIATED PROTEIN 20"/>
    <property type="match status" value="1"/>
</dbReference>
<keyword evidence="4" id="KW-1185">Reference proteome</keyword>
<dbReference type="Gene3D" id="1.50.10.10">
    <property type="match status" value="1"/>
</dbReference>
<feature type="region of interest" description="Disordered" evidence="1">
    <location>
        <begin position="233"/>
        <end position="261"/>
    </location>
</feature>
<organism evidence="3 4">
    <name type="scientific">Stachybotrys elegans</name>
    <dbReference type="NCBI Taxonomy" id="80388"/>
    <lineage>
        <taxon>Eukaryota</taxon>
        <taxon>Fungi</taxon>
        <taxon>Dikarya</taxon>
        <taxon>Ascomycota</taxon>
        <taxon>Pezizomycotina</taxon>
        <taxon>Sordariomycetes</taxon>
        <taxon>Hypocreomycetidae</taxon>
        <taxon>Hypocreales</taxon>
        <taxon>Stachybotryaceae</taxon>
        <taxon>Stachybotrys</taxon>
    </lineage>
</organism>
<dbReference type="InterPro" id="IPR036249">
    <property type="entry name" value="Thioredoxin-like_sf"/>
</dbReference>
<dbReference type="Gene3D" id="3.40.30.10">
    <property type="entry name" value="Glutaredoxin"/>
    <property type="match status" value="1"/>
</dbReference>
<protein>
    <recommendedName>
        <fullName evidence="2">Spermatogenesis-associated protein 20-like TRX domain-containing protein</fullName>
    </recommendedName>
</protein>
<evidence type="ECO:0000256" key="1">
    <source>
        <dbReference type="SAM" id="MobiDB-lite"/>
    </source>
</evidence>
<evidence type="ECO:0000259" key="2">
    <source>
        <dbReference type="Pfam" id="PF03190"/>
    </source>
</evidence>
<dbReference type="SUPFAM" id="SSF48208">
    <property type="entry name" value="Six-hairpin glycosidases"/>
    <property type="match status" value="1"/>
</dbReference>
<gene>
    <name evidence="3" type="ORF">B0I35DRAFT_433788</name>
</gene>
<reference evidence="3" key="1">
    <citation type="journal article" date="2021" name="Nat. Commun.">
        <title>Genetic determinants of endophytism in the Arabidopsis root mycobiome.</title>
        <authorList>
            <person name="Mesny F."/>
            <person name="Miyauchi S."/>
            <person name="Thiergart T."/>
            <person name="Pickel B."/>
            <person name="Atanasova L."/>
            <person name="Karlsson M."/>
            <person name="Huettel B."/>
            <person name="Barry K.W."/>
            <person name="Haridas S."/>
            <person name="Chen C."/>
            <person name="Bauer D."/>
            <person name="Andreopoulos W."/>
            <person name="Pangilinan J."/>
            <person name="LaButti K."/>
            <person name="Riley R."/>
            <person name="Lipzen A."/>
            <person name="Clum A."/>
            <person name="Drula E."/>
            <person name="Henrissat B."/>
            <person name="Kohler A."/>
            <person name="Grigoriev I.V."/>
            <person name="Martin F.M."/>
            <person name="Hacquard S."/>
        </authorList>
    </citation>
    <scope>NUCLEOTIDE SEQUENCE</scope>
    <source>
        <strain evidence="3">MPI-CAGE-CH-0235</strain>
    </source>
</reference>
<dbReference type="AlphaFoldDB" id="A0A8K0SUP5"/>
<feature type="domain" description="Spermatogenesis-associated protein 20-like TRX" evidence="2">
    <location>
        <begin position="34"/>
        <end position="203"/>
    </location>
</feature>
<dbReference type="Proteomes" id="UP000813444">
    <property type="component" value="Unassembled WGS sequence"/>
</dbReference>
<sequence length="736" mass="82347">MMTSNFLNAATMAPLAGAGQGGTGTRNNSPPMQNRAAESRSPYIRSQQESLVKWQLLDSESVDRARRENKLIFLHVGYKACHQCRLLSLESFSNQECASLLNTRFVPIIADREQRPDIDDIYMNYIQAVSNSGGWPLNLFLTADMEPVFGGTYWPGPRTTRRISSDHDEEVLDFLSILKKVRDVWSEQESRCRNEAREVVGQLREFAAEGTLGTRSISGIRTLNSSGSWIMAESTSNQTPATSSNQSAEQPSTRDGNNPISSELDLDLLEEAYTRFAGSFDPVYGGFGLAPKFVTAPKLTFLLDLNKSPAEVKDVVGPSECSYATDMAIHTLRKIRDGALRDHLGGAGFARFAITPDWSIPNFERLVVDNALLLGLYLDAWVIKGGTKNDEFYDVVMELTDYLTSSPILLSEGAFASSEAADSPHRRGDSDMVEGAYHLWTRREFDSVVDGEDHRSPVVAAHWDVQEDGNVEEQYDPNDVFINQNILRIVKTPEQLSRQFSLPVSKVEEYIQQARSDLRKRRDRDRIRPELDDKVVSGWNGLIISSLARTGSALQRENPDKSKAVLKIAANAAHFIKQNMWDTERKILYRVWRDGTETDGFAEDYAYLIRGLLDLHQATHDRDLLNFATELQEVQLSLFYDPAGAFYCTTANAPHIILRLKNGMDTALPSTNAVSVSNLNRLGELLAENKYKLLARETINAFEAEMLQHPWLYPGLLAGVVYARLGREMNAPNVAS</sequence>
<dbReference type="OrthoDB" id="1923667at2759"/>
<comment type="caution">
    <text evidence="3">The sequence shown here is derived from an EMBL/GenBank/DDBJ whole genome shotgun (WGS) entry which is preliminary data.</text>
</comment>
<dbReference type="InterPro" id="IPR012341">
    <property type="entry name" value="6hp_glycosidase-like_sf"/>
</dbReference>
<dbReference type="InterPro" id="IPR024705">
    <property type="entry name" value="Ssp411"/>
</dbReference>
<dbReference type="InterPro" id="IPR008928">
    <property type="entry name" value="6-hairpin_glycosidase_sf"/>
</dbReference>